<dbReference type="Gene3D" id="3.40.190.10">
    <property type="entry name" value="Periplasmic binding protein-like II"/>
    <property type="match status" value="2"/>
</dbReference>
<dbReference type="Proteomes" id="UP000428330">
    <property type="component" value="Chromosome"/>
</dbReference>
<dbReference type="GO" id="GO:0003677">
    <property type="term" value="F:DNA binding"/>
    <property type="evidence" value="ECO:0007669"/>
    <property type="project" value="UniProtKB-KW"/>
</dbReference>
<dbReference type="PROSITE" id="PS50931">
    <property type="entry name" value="HTH_LYSR"/>
    <property type="match status" value="1"/>
</dbReference>
<evidence type="ECO:0000259" key="5">
    <source>
        <dbReference type="PROSITE" id="PS50931"/>
    </source>
</evidence>
<evidence type="ECO:0000256" key="3">
    <source>
        <dbReference type="ARBA" id="ARBA00023125"/>
    </source>
</evidence>
<dbReference type="SUPFAM" id="SSF46785">
    <property type="entry name" value="Winged helix' DNA-binding domain"/>
    <property type="match status" value="1"/>
</dbReference>
<dbReference type="Gene3D" id="1.10.10.10">
    <property type="entry name" value="Winged helix-like DNA-binding domain superfamily/Winged helix DNA-binding domain"/>
    <property type="match status" value="1"/>
</dbReference>
<gene>
    <name evidence="6" type="ORF">EI983_02685</name>
</gene>
<sequence length="310" mass="33502">MSHPLRLSLKTLRAFAAVVEHGSISKAADALNVAASAVSAALDQVEAEFGTTLLIRTRARGIAATVEGREMAARFRALLDDYSTILDEGRALTHSLSGTLRIGYYAPVAPAFLPSLLRPLMAQNPELNVDLHEHDNDSAQEALLAGQLDVILFAGHDLRPGISVQTLLDLPPYVLAPEGHPITGATHARLEQVAEYPLIQLDRPLARPYMEGLFRQRGLRPRIAARADSTEMVRSLVGAGAGLAVLSMRPRTAISYGGDNLVAIPLEPELPGLHLLAGHAMRHPRKLVSVFLEVLENWTRTPEATGLTVR</sequence>
<dbReference type="GO" id="GO:0003700">
    <property type="term" value="F:DNA-binding transcription factor activity"/>
    <property type="evidence" value="ECO:0007669"/>
    <property type="project" value="InterPro"/>
</dbReference>
<evidence type="ECO:0000256" key="1">
    <source>
        <dbReference type="ARBA" id="ARBA00009437"/>
    </source>
</evidence>
<dbReference type="InterPro" id="IPR036388">
    <property type="entry name" value="WH-like_DNA-bd_sf"/>
</dbReference>
<dbReference type="KEGG" id="rom:EI983_02685"/>
<dbReference type="InterPro" id="IPR000847">
    <property type="entry name" value="LysR_HTH_N"/>
</dbReference>
<feature type="domain" description="HTH lysR-type" evidence="5">
    <location>
        <begin position="7"/>
        <end position="65"/>
    </location>
</feature>
<dbReference type="Pfam" id="PF03466">
    <property type="entry name" value="LysR_substrate"/>
    <property type="match status" value="1"/>
</dbReference>
<evidence type="ECO:0000256" key="4">
    <source>
        <dbReference type="ARBA" id="ARBA00023163"/>
    </source>
</evidence>
<protein>
    <submittedName>
        <fullName evidence="6">LysR family transcriptional regulator</fullName>
    </submittedName>
</protein>
<keyword evidence="4" id="KW-0804">Transcription</keyword>
<dbReference type="RefSeq" id="WP_157705746.1">
    <property type="nucleotide sequence ID" value="NZ_CP034348.1"/>
</dbReference>
<organism evidence="6 7">
    <name type="scientific">Roseovarius faecimaris</name>
    <dbReference type="NCBI Taxonomy" id="2494550"/>
    <lineage>
        <taxon>Bacteria</taxon>
        <taxon>Pseudomonadati</taxon>
        <taxon>Pseudomonadota</taxon>
        <taxon>Alphaproteobacteria</taxon>
        <taxon>Rhodobacterales</taxon>
        <taxon>Roseobacteraceae</taxon>
        <taxon>Roseovarius</taxon>
    </lineage>
</organism>
<comment type="similarity">
    <text evidence="1">Belongs to the LysR transcriptional regulatory family.</text>
</comment>
<evidence type="ECO:0000313" key="7">
    <source>
        <dbReference type="Proteomes" id="UP000428330"/>
    </source>
</evidence>
<dbReference type="PANTHER" id="PTHR30346">
    <property type="entry name" value="TRANSCRIPTIONAL DUAL REGULATOR HCAR-RELATED"/>
    <property type="match status" value="1"/>
</dbReference>
<keyword evidence="7" id="KW-1185">Reference proteome</keyword>
<evidence type="ECO:0000256" key="2">
    <source>
        <dbReference type="ARBA" id="ARBA00023015"/>
    </source>
</evidence>
<reference evidence="7" key="1">
    <citation type="submission" date="2018-12" db="EMBL/GenBank/DDBJ databases">
        <title>Complete genome sequence of Roseovarius sp. MME-070.</title>
        <authorList>
            <person name="Nam Y.-D."/>
            <person name="Kang J."/>
            <person name="Chung W.-H."/>
            <person name="Park Y.S."/>
        </authorList>
    </citation>
    <scope>NUCLEOTIDE SEQUENCE [LARGE SCALE GENOMIC DNA]</scope>
    <source>
        <strain evidence="7">MME-070</strain>
    </source>
</reference>
<proteinExistence type="inferred from homology"/>
<evidence type="ECO:0000313" key="6">
    <source>
        <dbReference type="EMBL" id="QGX97238.1"/>
    </source>
</evidence>
<dbReference type="InterPro" id="IPR005119">
    <property type="entry name" value="LysR_subst-bd"/>
</dbReference>
<dbReference type="InterPro" id="IPR036390">
    <property type="entry name" value="WH_DNA-bd_sf"/>
</dbReference>
<name>A0A6I6IX77_9RHOB</name>
<dbReference type="OrthoDB" id="8679465at2"/>
<dbReference type="PANTHER" id="PTHR30346:SF0">
    <property type="entry name" value="HCA OPERON TRANSCRIPTIONAL ACTIVATOR HCAR"/>
    <property type="match status" value="1"/>
</dbReference>
<accession>A0A6I6IX77</accession>
<dbReference type="SUPFAM" id="SSF53850">
    <property type="entry name" value="Periplasmic binding protein-like II"/>
    <property type="match status" value="1"/>
</dbReference>
<dbReference type="GO" id="GO:0032993">
    <property type="term" value="C:protein-DNA complex"/>
    <property type="evidence" value="ECO:0007669"/>
    <property type="project" value="TreeGrafter"/>
</dbReference>
<keyword evidence="2" id="KW-0805">Transcription regulation</keyword>
<dbReference type="Pfam" id="PF00126">
    <property type="entry name" value="HTH_1"/>
    <property type="match status" value="1"/>
</dbReference>
<keyword evidence="3" id="KW-0238">DNA-binding</keyword>
<dbReference type="EMBL" id="CP034348">
    <property type="protein sequence ID" value="QGX97238.1"/>
    <property type="molecule type" value="Genomic_DNA"/>
</dbReference>
<dbReference type="AlphaFoldDB" id="A0A6I6IX77"/>